<proteinExistence type="predicted"/>
<feature type="transmembrane region" description="Helical" evidence="1">
    <location>
        <begin position="153"/>
        <end position="174"/>
    </location>
</feature>
<keyword evidence="1" id="KW-1133">Transmembrane helix</keyword>
<keyword evidence="1" id="KW-0812">Transmembrane</keyword>
<protein>
    <submittedName>
        <fullName evidence="2">Uncharacterized protein</fullName>
    </submittedName>
</protein>
<dbReference type="AlphaFoldDB" id="A0A344LGC2"/>
<evidence type="ECO:0000256" key="1">
    <source>
        <dbReference type="SAM" id="Phobius"/>
    </source>
</evidence>
<dbReference type="RefSeq" id="WP_113696156.1">
    <property type="nucleotide sequence ID" value="NZ_CP015163.1"/>
</dbReference>
<feature type="transmembrane region" description="Helical" evidence="1">
    <location>
        <begin position="224"/>
        <end position="243"/>
    </location>
</feature>
<sequence>MLAPPAPYELQVAVARQWLHKRGINAEPTWFVATRLWSQAPASWEDFLNRHRVTVALLIGALMVATLTLQALDFSAAFALPFVVQAVVGSIWFHRTRVTAERRITAVLLRRAARPVAPKLLDFTTGWLVCAHVLADLGGLGLAAGLIAVGEVVTGSVLAGVVLCCLLLTAWQVTQALGRPTLAEDELSLLVDDRLRAGAVHGAAFPLAAAGLGLMAHFVDPFTFQPVLSGLAIAAFVCWAIGLRSVR</sequence>
<gene>
    <name evidence="2" type="ORF">A4R43_35485</name>
</gene>
<feature type="transmembrane region" description="Helical" evidence="1">
    <location>
        <begin position="78"/>
        <end position="94"/>
    </location>
</feature>
<dbReference type="Proteomes" id="UP000250434">
    <property type="component" value="Chromosome"/>
</dbReference>
<reference evidence="2 3" key="1">
    <citation type="submission" date="2016-04" db="EMBL/GenBank/DDBJ databases">
        <title>Complete genome sequence and analysis of deep-sea sediment isolate, Amycolatopsis sp. WP1.</title>
        <authorList>
            <person name="Wang H."/>
            <person name="Chen S."/>
            <person name="Wu Q."/>
        </authorList>
    </citation>
    <scope>NUCLEOTIDE SEQUENCE [LARGE SCALE GENOMIC DNA]</scope>
    <source>
        <strain evidence="2 3">WP1</strain>
    </source>
</reference>
<evidence type="ECO:0000313" key="3">
    <source>
        <dbReference type="Proteomes" id="UP000250434"/>
    </source>
</evidence>
<feature type="transmembrane region" description="Helical" evidence="1">
    <location>
        <begin position="120"/>
        <end position="147"/>
    </location>
</feature>
<keyword evidence="1" id="KW-0472">Membrane</keyword>
<feature type="transmembrane region" description="Helical" evidence="1">
    <location>
        <begin position="195"/>
        <end position="218"/>
    </location>
</feature>
<dbReference type="KEGG" id="aab:A4R43_35485"/>
<dbReference type="EMBL" id="CP015163">
    <property type="protein sequence ID" value="AXB47096.1"/>
    <property type="molecule type" value="Genomic_DNA"/>
</dbReference>
<name>A0A344LGC2_9PSEU</name>
<accession>A0A344LGC2</accession>
<feature type="transmembrane region" description="Helical" evidence="1">
    <location>
        <begin position="53"/>
        <end position="72"/>
    </location>
</feature>
<evidence type="ECO:0000313" key="2">
    <source>
        <dbReference type="EMBL" id="AXB47096.1"/>
    </source>
</evidence>
<organism evidence="2 3">
    <name type="scientific">Amycolatopsis albispora</name>
    <dbReference type="NCBI Taxonomy" id="1804986"/>
    <lineage>
        <taxon>Bacteria</taxon>
        <taxon>Bacillati</taxon>
        <taxon>Actinomycetota</taxon>
        <taxon>Actinomycetes</taxon>
        <taxon>Pseudonocardiales</taxon>
        <taxon>Pseudonocardiaceae</taxon>
        <taxon>Amycolatopsis</taxon>
    </lineage>
</organism>
<keyword evidence="3" id="KW-1185">Reference proteome</keyword>